<name>A0A246JH34_9BURK</name>
<evidence type="ECO:0000256" key="7">
    <source>
        <dbReference type="ARBA" id="ARBA00048472"/>
    </source>
</evidence>
<evidence type="ECO:0000313" key="9">
    <source>
        <dbReference type="Proteomes" id="UP000197468"/>
    </source>
</evidence>
<dbReference type="OrthoDB" id="209085at2"/>
<evidence type="ECO:0000313" key="8">
    <source>
        <dbReference type="EMBL" id="OWQ91957.1"/>
    </source>
</evidence>
<protein>
    <recommendedName>
        <fullName evidence="5">Protein-arginine rhamnosyltransferase</fullName>
    </recommendedName>
    <alternativeName>
        <fullName evidence="6">EF-P arginine rhamnosyltransferase</fullName>
    </alternativeName>
</protein>
<dbReference type="AlphaFoldDB" id="A0A246JH34"/>
<keyword evidence="2" id="KW-0808">Transferase</keyword>
<sequence length="376" mass="40837">MADATPTPLPDTRPALRTAAKTGATWDLFCRVIDNYGDIGVCLRLARDLVGRGEQVRLWCDDLGPLAWMQPTPVERLACLPWPGSEHAEPGDVVIETFGCELPAPFVAAMAARAVKPAWINLEYLSAESYVERSHGLKSPQFSGPGAGLDKWFFYPGFTARTGGLLREPLLVDASDRHDAPRWLAERGWAPAGGERVLSLFAYPHAPLAGFLDALGAGWLLLLCPGAPQTELPPLLRAGQRAIALPPLTQADYDRLLWSCDLNLVRGEDSFVRAQWAGRPMLWQIYFQHDGAHGPKLEAFLDRQLAGAPPAQAAGWRALSRAWNGLAPWDEASAGALRALPEATALARAWRDELSAQPDLATQLQAFASRAIGLSS</sequence>
<reference evidence="8 9" key="1">
    <citation type="journal article" date="2008" name="Int. J. Syst. Evol. Microbiol.">
        <title>Description of Roseateles aquatilis sp. nov. and Roseateles terrae sp. nov., in the class Betaproteobacteria, and emended description of the genus Roseateles.</title>
        <authorList>
            <person name="Gomila M."/>
            <person name="Bowien B."/>
            <person name="Falsen E."/>
            <person name="Moore E.R."/>
            <person name="Lalucat J."/>
        </authorList>
    </citation>
    <scope>NUCLEOTIDE SEQUENCE [LARGE SCALE GENOMIC DNA]</scope>
    <source>
        <strain evidence="8 9">CCUG 48205</strain>
    </source>
</reference>
<comment type="catalytic activity">
    <reaction evidence="7">
        <text>dTDP-beta-L-rhamnose + L-arginyl-[protein] = N(omega)-(alpha-L-rhamnosyl)-L-arginyl-[protein] + dTDP + H(+)</text>
        <dbReference type="Rhea" id="RHEA:66692"/>
        <dbReference type="Rhea" id="RHEA-COMP:10532"/>
        <dbReference type="Rhea" id="RHEA-COMP:17096"/>
        <dbReference type="ChEBI" id="CHEBI:15378"/>
        <dbReference type="ChEBI" id="CHEBI:29965"/>
        <dbReference type="ChEBI" id="CHEBI:57510"/>
        <dbReference type="ChEBI" id="CHEBI:58369"/>
        <dbReference type="ChEBI" id="CHEBI:167445"/>
    </reaction>
    <physiologicalReaction direction="left-to-right" evidence="7">
        <dbReference type="Rhea" id="RHEA:66693"/>
    </physiologicalReaction>
</comment>
<dbReference type="NCBIfam" id="TIGR03837">
    <property type="entry name" value="efp_Arg_rhamno"/>
    <property type="match status" value="1"/>
</dbReference>
<comment type="function">
    <text evidence="3">Protein-arginine rhamnosyltransferase that catalyzes the transfer of a single rhamnose to elongation factor P (EF-P) on 'Lys-32', a modification required for EF-P-dependent rescue of polyproline stalled ribosomes.</text>
</comment>
<dbReference type="RefSeq" id="WP_088383727.1">
    <property type="nucleotide sequence ID" value="NZ_NIOF01000002.1"/>
</dbReference>
<dbReference type="PIRSF" id="PIRSF015557">
    <property type="entry name" value="UCP015557"/>
    <property type="match status" value="1"/>
</dbReference>
<dbReference type="GO" id="GO:0106361">
    <property type="term" value="F:protein-arginine rhamnosyltransferase activity"/>
    <property type="evidence" value="ECO:0007669"/>
    <property type="project" value="InterPro"/>
</dbReference>
<evidence type="ECO:0000256" key="3">
    <source>
        <dbReference type="ARBA" id="ARBA00024303"/>
    </source>
</evidence>
<keyword evidence="1" id="KW-0328">Glycosyltransferase</keyword>
<evidence type="ECO:0000256" key="2">
    <source>
        <dbReference type="ARBA" id="ARBA00022679"/>
    </source>
</evidence>
<accession>A0A246JH34</accession>
<dbReference type="Proteomes" id="UP000197468">
    <property type="component" value="Unassembled WGS sequence"/>
</dbReference>
<proteinExistence type="inferred from homology"/>
<evidence type="ECO:0000256" key="6">
    <source>
        <dbReference type="ARBA" id="ARBA00030025"/>
    </source>
</evidence>
<evidence type="ECO:0000256" key="4">
    <source>
        <dbReference type="ARBA" id="ARBA00024346"/>
    </source>
</evidence>
<comment type="similarity">
    <text evidence="4">Belongs to the glycosyltransferase 104 family.</text>
</comment>
<keyword evidence="9" id="KW-1185">Reference proteome</keyword>
<comment type="caution">
    <text evidence="8">The sequence shown here is derived from an EMBL/GenBank/DDBJ whole genome shotgun (WGS) entry which is preliminary data.</text>
</comment>
<dbReference type="EMBL" id="NIOF01000002">
    <property type="protein sequence ID" value="OWQ91957.1"/>
    <property type="molecule type" value="Genomic_DNA"/>
</dbReference>
<evidence type="ECO:0000256" key="5">
    <source>
        <dbReference type="ARBA" id="ARBA00024416"/>
    </source>
</evidence>
<gene>
    <name evidence="8" type="ORF">CDN99_06210</name>
</gene>
<dbReference type="InterPro" id="IPR016633">
    <property type="entry name" value="EarP"/>
</dbReference>
<organism evidence="8 9">
    <name type="scientific">Roseateles aquatilis</name>
    <dbReference type="NCBI Taxonomy" id="431061"/>
    <lineage>
        <taxon>Bacteria</taxon>
        <taxon>Pseudomonadati</taxon>
        <taxon>Pseudomonadota</taxon>
        <taxon>Betaproteobacteria</taxon>
        <taxon>Burkholderiales</taxon>
        <taxon>Sphaerotilaceae</taxon>
        <taxon>Roseateles</taxon>
    </lineage>
</organism>
<dbReference type="Pfam" id="PF10093">
    <property type="entry name" value="EarP"/>
    <property type="match status" value="1"/>
</dbReference>
<evidence type="ECO:0000256" key="1">
    <source>
        <dbReference type="ARBA" id="ARBA00022676"/>
    </source>
</evidence>